<reference evidence="2 3" key="1">
    <citation type="submission" date="2017-08" db="EMBL/GenBank/DDBJ databases">
        <title>Substantial Increase in Enzyme Production by Combined Drug-Resistance Mutations in Paenibacillus agaridevorans.</title>
        <authorList>
            <person name="Tanaka Y."/>
            <person name="Funane K."/>
            <person name="Hosaka T."/>
            <person name="Shiwa Y."/>
            <person name="Fujita N."/>
            <person name="Miyazaki T."/>
            <person name="Yoshikawa H."/>
            <person name="Murakami K."/>
            <person name="Kasahara K."/>
            <person name="Inaoka T."/>
            <person name="Hiraga Y."/>
            <person name="Ochi K."/>
        </authorList>
    </citation>
    <scope>NUCLEOTIDE SEQUENCE [LARGE SCALE GENOMIC DNA]</scope>
    <source>
        <strain evidence="2 3">T-3040</strain>
    </source>
</reference>
<evidence type="ECO:0000313" key="2">
    <source>
        <dbReference type="EMBL" id="GBG09489.1"/>
    </source>
</evidence>
<sequence length="367" mass="42296">MTKRENCFVPVKSWFETPAQRTERERRLQNRSAPLIKKWERTMTEDEYLQAVREGRSRADIVLKHFNNDLSELKKQLKDWGITEEGAVRMAQAKVEITVTKEEYLQRRLNGEKRSSILRSLGLAGPKGYEFLKEWGIREIDAEERELELLSPNKPESEVDKRVAEQIEQKTEARGLIAFNEQQEAEPAGTDILEREQELANLQAATALWKNEAERKDEYIKDLETELKHTRDEVDRVKRLTGINGARIQELESERNLLLQTIEQAAGEDAGFIALRIPILSVAIANVERARIYEAVEALSSDVEAAEIDRERVMTELFDLLQRTVNFITADLAELHPGRDVSGFVREFFAFYNDRHSGLVIDTRQAS</sequence>
<dbReference type="RefSeq" id="WP_108994219.1">
    <property type="nucleotide sequence ID" value="NZ_BDQX01000231.1"/>
</dbReference>
<gene>
    <name evidence="2" type="ORF">PAT3040_04135</name>
</gene>
<protein>
    <submittedName>
        <fullName evidence="2">Uncharacterized protein</fullName>
    </submittedName>
</protein>
<organism evidence="2 3">
    <name type="scientific">Paenibacillus agaridevorans</name>
    <dbReference type="NCBI Taxonomy" id="171404"/>
    <lineage>
        <taxon>Bacteria</taxon>
        <taxon>Bacillati</taxon>
        <taxon>Bacillota</taxon>
        <taxon>Bacilli</taxon>
        <taxon>Bacillales</taxon>
        <taxon>Paenibacillaceae</taxon>
        <taxon>Paenibacillus</taxon>
    </lineage>
</organism>
<dbReference type="AlphaFoldDB" id="A0A2R5EUZ8"/>
<evidence type="ECO:0000256" key="1">
    <source>
        <dbReference type="SAM" id="Coils"/>
    </source>
</evidence>
<proteinExistence type="predicted"/>
<feature type="coiled-coil region" evidence="1">
    <location>
        <begin position="213"/>
        <end position="268"/>
    </location>
</feature>
<keyword evidence="1" id="KW-0175">Coiled coil</keyword>
<keyword evidence="3" id="KW-1185">Reference proteome</keyword>
<name>A0A2R5EUZ8_9BACL</name>
<accession>A0A2R5EUZ8</accession>
<dbReference type="EMBL" id="BDQX01000231">
    <property type="protein sequence ID" value="GBG09489.1"/>
    <property type="molecule type" value="Genomic_DNA"/>
</dbReference>
<comment type="caution">
    <text evidence="2">The sequence shown here is derived from an EMBL/GenBank/DDBJ whole genome shotgun (WGS) entry which is preliminary data.</text>
</comment>
<dbReference type="Proteomes" id="UP000245202">
    <property type="component" value="Unassembled WGS sequence"/>
</dbReference>
<evidence type="ECO:0000313" key="3">
    <source>
        <dbReference type="Proteomes" id="UP000245202"/>
    </source>
</evidence>